<protein>
    <submittedName>
        <fullName evidence="2">VCBS repeat-containing protein</fullName>
    </submittedName>
</protein>
<sequence>MNANRSIVGGEEFTLVERTRGRAAKLVDSNQDGKLDLVLSAFPLPSQKKGANHLYVNRGEQAEGAKHQLVFDTWLPTAKWLGYRTLVTDFNNDNISDLVFYGGKNMVAVAGEKGGQFKNVSSAVFAKLANTSDVSTLAEIDFDNDGDLDLFATRAKHQFTEQRYYDQASQRFAFLLEIKHSVLMI</sequence>
<reference evidence="2 3" key="1">
    <citation type="submission" date="2023-10" db="EMBL/GenBank/DDBJ databases">
        <title>Glaciecola aquimarina strain GGW-M5 nov., isolated from a coastal seawater.</title>
        <authorList>
            <person name="Bayburt H."/>
            <person name="Kim J.M."/>
            <person name="Choi B.J."/>
            <person name="Jeon C.O."/>
        </authorList>
    </citation>
    <scope>NUCLEOTIDE SEQUENCE [LARGE SCALE GENOMIC DNA]</scope>
    <source>
        <strain evidence="2 3">KCTC 32108</strain>
    </source>
</reference>
<dbReference type="RefSeq" id="WP_316027797.1">
    <property type="nucleotide sequence ID" value="NZ_JAWDIO010000002.1"/>
</dbReference>
<dbReference type="InterPro" id="IPR013517">
    <property type="entry name" value="FG-GAP"/>
</dbReference>
<keyword evidence="1" id="KW-0732">Signal</keyword>
<gene>
    <name evidence="2" type="ORF">RS130_22590</name>
</gene>
<name>A0ABU3T202_9ALTE</name>
<keyword evidence="3" id="KW-1185">Reference proteome</keyword>
<dbReference type="Proteomes" id="UP001247805">
    <property type="component" value="Unassembled WGS sequence"/>
</dbReference>
<accession>A0ABU3T202</accession>
<dbReference type="EMBL" id="JAWDIO010000002">
    <property type="protein sequence ID" value="MDU0356302.1"/>
    <property type="molecule type" value="Genomic_DNA"/>
</dbReference>
<evidence type="ECO:0000256" key="1">
    <source>
        <dbReference type="ARBA" id="ARBA00022729"/>
    </source>
</evidence>
<evidence type="ECO:0000313" key="2">
    <source>
        <dbReference type="EMBL" id="MDU0356302.1"/>
    </source>
</evidence>
<organism evidence="2 3">
    <name type="scientific">Paraglaciecola aquimarina</name>
    <dbReference type="NCBI Taxonomy" id="1235557"/>
    <lineage>
        <taxon>Bacteria</taxon>
        <taxon>Pseudomonadati</taxon>
        <taxon>Pseudomonadota</taxon>
        <taxon>Gammaproteobacteria</taxon>
        <taxon>Alteromonadales</taxon>
        <taxon>Alteromonadaceae</taxon>
        <taxon>Paraglaciecola</taxon>
    </lineage>
</organism>
<comment type="caution">
    <text evidence="2">The sequence shown here is derived from an EMBL/GenBank/DDBJ whole genome shotgun (WGS) entry which is preliminary data.</text>
</comment>
<dbReference type="Pfam" id="PF13517">
    <property type="entry name" value="FG-GAP_3"/>
    <property type="match status" value="1"/>
</dbReference>
<dbReference type="Gene3D" id="2.130.10.130">
    <property type="entry name" value="Integrin alpha, N-terminal"/>
    <property type="match status" value="1"/>
</dbReference>
<dbReference type="InterPro" id="IPR028994">
    <property type="entry name" value="Integrin_alpha_N"/>
</dbReference>
<evidence type="ECO:0000313" key="3">
    <source>
        <dbReference type="Proteomes" id="UP001247805"/>
    </source>
</evidence>
<dbReference type="SUPFAM" id="SSF69318">
    <property type="entry name" value="Integrin alpha N-terminal domain"/>
    <property type="match status" value="1"/>
</dbReference>
<proteinExistence type="predicted"/>